<dbReference type="AlphaFoldDB" id="A0A2R6WM40"/>
<protein>
    <submittedName>
        <fullName evidence="1">Uncharacterized protein</fullName>
    </submittedName>
</protein>
<reference evidence="2" key="1">
    <citation type="journal article" date="2017" name="Cell">
        <title>Insights into land plant evolution garnered from the Marchantia polymorpha genome.</title>
        <authorList>
            <person name="Bowman J.L."/>
            <person name="Kohchi T."/>
            <person name="Yamato K.T."/>
            <person name="Jenkins J."/>
            <person name="Shu S."/>
            <person name="Ishizaki K."/>
            <person name="Yamaoka S."/>
            <person name="Nishihama R."/>
            <person name="Nakamura Y."/>
            <person name="Berger F."/>
            <person name="Adam C."/>
            <person name="Aki S.S."/>
            <person name="Althoff F."/>
            <person name="Araki T."/>
            <person name="Arteaga-Vazquez M.A."/>
            <person name="Balasubrmanian S."/>
            <person name="Barry K."/>
            <person name="Bauer D."/>
            <person name="Boehm C.R."/>
            <person name="Briginshaw L."/>
            <person name="Caballero-Perez J."/>
            <person name="Catarino B."/>
            <person name="Chen F."/>
            <person name="Chiyoda S."/>
            <person name="Chovatia M."/>
            <person name="Davies K.M."/>
            <person name="Delmans M."/>
            <person name="Demura T."/>
            <person name="Dierschke T."/>
            <person name="Dolan L."/>
            <person name="Dorantes-Acosta A.E."/>
            <person name="Eklund D.M."/>
            <person name="Florent S.N."/>
            <person name="Flores-Sandoval E."/>
            <person name="Fujiyama A."/>
            <person name="Fukuzawa H."/>
            <person name="Galik B."/>
            <person name="Grimanelli D."/>
            <person name="Grimwood J."/>
            <person name="Grossniklaus U."/>
            <person name="Hamada T."/>
            <person name="Haseloff J."/>
            <person name="Hetherington A.J."/>
            <person name="Higo A."/>
            <person name="Hirakawa Y."/>
            <person name="Hundley H.N."/>
            <person name="Ikeda Y."/>
            <person name="Inoue K."/>
            <person name="Inoue S.I."/>
            <person name="Ishida S."/>
            <person name="Jia Q."/>
            <person name="Kakita M."/>
            <person name="Kanazawa T."/>
            <person name="Kawai Y."/>
            <person name="Kawashima T."/>
            <person name="Kennedy M."/>
            <person name="Kinose K."/>
            <person name="Kinoshita T."/>
            <person name="Kohara Y."/>
            <person name="Koide E."/>
            <person name="Komatsu K."/>
            <person name="Kopischke S."/>
            <person name="Kubo M."/>
            <person name="Kyozuka J."/>
            <person name="Lagercrantz U."/>
            <person name="Lin S.S."/>
            <person name="Lindquist E."/>
            <person name="Lipzen A.M."/>
            <person name="Lu C.W."/>
            <person name="De Luna E."/>
            <person name="Martienssen R.A."/>
            <person name="Minamino N."/>
            <person name="Mizutani M."/>
            <person name="Mizutani M."/>
            <person name="Mochizuki N."/>
            <person name="Monte I."/>
            <person name="Mosher R."/>
            <person name="Nagasaki H."/>
            <person name="Nakagami H."/>
            <person name="Naramoto S."/>
            <person name="Nishitani K."/>
            <person name="Ohtani M."/>
            <person name="Okamoto T."/>
            <person name="Okumura M."/>
            <person name="Phillips J."/>
            <person name="Pollak B."/>
            <person name="Reinders A."/>
            <person name="Rovekamp M."/>
            <person name="Sano R."/>
            <person name="Sawa S."/>
            <person name="Schmid M.W."/>
            <person name="Shirakawa M."/>
            <person name="Solano R."/>
            <person name="Spunde A."/>
            <person name="Suetsugu N."/>
            <person name="Sugano S."/>
            <person name="Sugiyama A."/>
            <person name="Sun R."/>
            <person name="Suzuki Y."/>
            <person name="Takenaka M."/>
            <person name="Takezawa D."/>
            <person name="Tomogane H."/>
            <person name="Tsuzuki M."/>
            <person name="Ueda T."/>
            <person name="Umeda M."/>
            <person name="Ward J.M."/>
            <person name="Watanabe Y."/>
            <person name="Yazaki K."/>
            <person name="Yokoyama R."/>
            <person name="Yoshitake Y."/>
            <person name="Yotsui I."/>
            <person name="Zachgo S."/>
            <person name="Schmutz J."/>
        </authorList>
    </citation>
    <scope>NUCLEOTIDE SEQUENCE [LARGE SCALE GENOMIC DNA]</scope>
    <source>
        <strain evidence="2">Tak-1</strain>
    </source>
</reference>
<gene>
    <name evidence="1" type="ORF">MARPO_0075s0038</name>
</gene>
<accession>A0A2R6WM40</accession>
<dbReference type="EMBL" id="KZ772747">
    <property type="protein sequence ID" value="PTQ34917.1"/>
    <property type="molecule type" value="Genomic_DNA"/>
</dbReference>
<sequence length="82" mass="9658">MRVFQFRSKQIWWHLRLRHAQKVLGDSKRRQFTREAIGNHSGTISAMQKSSRMDQDQLQKSCGQLTTFQLQVLKQLLISMLA</sequence>
<evidence type="ECO:0000313" key="2">
    <source>
        <dbReference type="Proteomes" id="UP000244005"/>
    </source>
</evidence>
<dbReference type="Gramene" id="Mp2g02770.1">
    <property type="protein sequence ID" value="Mp2g02770.1.cds1"/>
    <property type="gene ID" value="Mp2g02770"/>
</dbReference>
<proteinExistence type="predicted"/>
<dbReference type="Proteomes" id="UP000244005">
    <property type="component" value="Unassembled WGS sequence"/>
</dbReference>
<organism evidence="1 2">
    <name type="scientific">Marchantia polymorpha</name>
    <name type="common">Common liverwort</name>
    <name type="synonym">Marchantia aquatica</name>
    <dbReference type="NCBI Taxonomy" id="3197"/>
    <lineage>
        <taxon>Eukaryota</taxon>
        <taxon>Viridiplantae</taxon>
        <taxon>Streptophyta</taxon>
        <taxon>Embryophyta</taxon>
        <taxon>Marchantiophyta</taxon>
        <taxon>Marchantiopsida</taxon>
        <taxon>Marchantiidae</taxon>
        <taxon>Marchantiales</taxon>
        <taxon>Marchantiaceae</taxon>
        <taxon>Marchantia</taxon>
    </lineage>
</organism>
<name>A0A2R6WM40_MARPO</name>
<evidence type="ECO:0000313" key="1">
    <source>
        <dbReference type="EMBL" id="PTQ34917.1"/>
    </source>
</evidence>
<keyword evidence="2" id="KW-1185">Reference proteome</keyword>